<dbReference type="InterPro" id="IPR004345">
    <property type="entry name" value="TB2_DP1_HVA22"/>
</dbReference>
<feature type="transmembrane region" description="Helical" evidence="1">
    <location>
        <begin position="21"/>
        <end position="43"/>
    </location>
</feature>
<feature type="transmembrane region" description="Helical" evidence="1">
    <location>
        <begin position="86"/>
        <end position="106"/>
    </location>
</feature>
<dbReference type="AlphaFoldDB" id="A0AAV8R208"/>
<keyword evidence="4" id="KW-1185">Reference proteome</keyword>
<dbReference type="PANTHER" id="PTHR12300">
    <property type="entry name" value="HVA22-LIKE PROTEINS"/>
    <property type="match status" value="1"/>
</dbReference>
<comment type="similarity">
    <text evidence="1">Belongs to the DP1 family.</text>
</comment>
<comment type="subcellular location">
    <subcellularLocation>
        <location evidence="1">Membrane</location>
        <topology evidence="1">Multi-pass membrane protein</topology>
    </subcellularLocation>
</comment>
<evidence type="ECO:0000256" key="2">
    <source>
        <dbReference type="SAM" id="MobiDB-lite"/>
    </source>
</evidence>
<dbReference type="PANTHER" id="PTHR12300:SF117">
    <property type="entry name" value="LP05237P-RELATED"/>
    <property type="match status" value="1"/>
</dbReference>
<feature type="region of interest" description="Disordered" evidence="2">
    <location>
        <begin position="178"/>
        <end position="285"/>
    </location>
</feature>
<sequence length="309" mass="34872">MEPQCRVAVRYGKCFLESSNYCGSSIMIGLFVGRALILVLGYAYPAYLCYKTVELNKPGIEQLRFWCQYWVVVALMAILERFGDLFFSWFPMYCEAKLAFYIYLWYPKTRGTTYVYETYFRPYIAKHETDIDRNLLELRARAADFMSMYWQKATSYGQTSFVEILNHATLLIQAPRTHTFQQTQQPQQEPHLPSATPPAPTQPSPQETRAPPSPIKSQPQEESRKADASLQPAAASPDQPQEPVSVTHNSETSNPPSPSEEPMQADTGNSESVKVSVPPPEQTAMEEAIRVTRNRLRQRAAAAADAGPA</sequence>
<evidence type="ECO:0000256" key="1">
    <source>
        <dbReference type="RuleBase" id="RU362006"/>
    </source>
</evidence>
<dbReference type="Pfam" id="PF03134">
    <property type="entry name" value="TB2_DP1_HVA22"/>
    <property type="match status" value="1"/>
</dbReference>
<proteinExistence type="inferred from homology"/>
<feature type="compositionally biased region" description="Polar residues" evidence="2">
    <location>
        <begin position="238"/>
        <end position="248"/>
    </location>
</feature>
<name>A0AAV8R208_ENSVE</name>
<keyword evidence="1" id="KW-0472">Membrane</keyword>
<accession>A0AAV8R208</accession>
<comment type="caution">
    <text evidence="3">The sequence shown here is derived from an EMBL/GenBank/DDBJ whole genome shotgun (WGS) entry which is preliminary data.</text>
</comment>
<dbReference type="EMBL" id="JAQQAF010000003">
    <property type="protein sequence ID" value="KAJ8497483.1"/>
    <property type="molecule type" value="Genomic_DNA"/>
</dbReference>
<keyword evidence="1" id="KW-1133">Transmembrane helix</keyword>
<dbReference type="GO" id="GO:0016020">
    <property type="term" value="C:membrane"/>
    <property type="evidence" value="ECO:0007669"/>
    <property type="project" value="UniProtKB-SubCell"/>
</dbReference>
<evidence type="ECO:0000313" key="4">
    <source>
        <dbReference type="Proteomes" id="UP001222027"/>
    </source>
</evidence>
<evidence type="ECO:0000313" key="3">
    <source>
        <dbReference type="EMBL" id="KAJ8497483.1"/>
    </source>
</evidence>
<keyword evidence="1" id="KW-0812">Transmembrane</keyword>
<gene>
    <name evidence="3" type="ORF">OPV22_008035</name>
</gene>
<organism evidence="3 4">
    <name type="scientific">Ensete ventricosum</name>
    <name type="common">Abyssinian banana</name>
    <name type="synonym">Musa ensete</name>
    <dbReference type="NCBI Taxonomy" id="4639"/>
    <lineage>
        <taxon>Eukaryota</taxon>
        <taxon>Viridiplantae</taxon>
        <taxon>Streptophyta</taxon>
        <taxon>Embryophyta</taxon>
        <taxon>Tracheophyta</taxon>
        <taxon>Spermatophyta</taxon>
        <taxon>Magnoliopsida</taxon>
        <taxon>Liliopsida</taxon>
        <taxon>Zingiberales</taxon>
        <taxon>Musaceae</taxon>
        <taxon>Ensete</taxon>
    </lineage>
</organism>
<protein>
    <recommendedName>
        <fullName evidence="1">HVA22-like protein</fullName>
    </recommendedName>
</protein>
<reference evidence="3 4" key="1">
    <citation type="submission" date="2022-12" db="EMBL/GenBank/DDBJ databases">
        <title>Chromosome-scale assembly of the Ensete ventricosum genome.</title>
        <authorList>
            <person name="Dussert Y."/>
            <person name="Stocks J."/>
            <person name="Wendawek A."/>
            <person name="Woldeyes F."/>
            <person name="Nichols R.A."/>
            <person name="Borrell J.S."/>
        </authorList>
    </citation>
    <scope>NUCLEOTIDE SEQUENCE [LARGE SCALE GENOMIC DNA]</scope>
    <source>
        <strain evidence="4">cv. Maze</strain>
        <tissue evidence="3">Seeds</tissue>
    </source>
</reference>
<dbReference type="Proteomes" id="UP001222027">
    <property type="component" value="Unassembled WGS sequence"/>
</dbReference>